<evidence type="ECO:0000313" key="1">
    <source>
        <dbReference type="EMBL" id="GAA3962302.1"/>
    </source>
</evidence>
<comment type="caution">
    <text evidence="1">The sequence shown here is derived from an EMBL/GenBank/DDBJ whole genome shotgun (WGS) entry which is preliminary data.</text>
</comment>
<sequence>MHAIIERQKVGAFVKKIELEWVDLIDHTAWETSEEVYIHLVKEISAISFVNELMPKVGMFIDFKSKLIMHCVEQDGSCKKSLAFNLEDNLVSVYQLQQDTTF</sequence>
<name>A0ABP7PB60_9SPHI</name>
<protein>
    <submittedName>
        <fullName evidence="1">Uncharacterized protein</fullName>
    </submittedName>
</protein>
<dbReference type="RefSeq" id="WP_344766022.1">
    <property type="nucleotide sequence ID" value="NZ_BAABAK010000005.1"/>
</dbReference>
<gene>
    <name evidence="1" type="ORF">GCM10022246_14450</name>
</gene>
<organism evidence="1 2">
    <name type="scientific">Pedobacter ginsengiterrae</name>
    <dbReference type="NCBI Taxonomy" id="871696"/>
    <lineage>
        <taxon>Bacteria</taxon>
        <taxon>Pseudomonadati</taxon>
        <taxon>Bacteroidota</taxon>
        <taxon>Sphingobacteriia</taxon>
        <taxon>Sphingobacteriales</taxon>
        <taxon>Sphingobacteriaceae</taxon>
        <taxon>Pedobacter</taxon>
    </lineage>
</organism>
<accession>A0ABP7PB60</accession>
<dbReference type="Proteomes" id="UP001501081">
    <property type="component" value="Unassembled WGS sequence"/>
</dbReference>
<evidence type="ECO:0000313" key="2">
    <source>
        <dbReference type="Proteomes" id="UP001501081"/>
    </source>
</evidence>
<keyword evidence="2" id="KW-1185">Reference proteome</keyword>
<proteinExistence type="predicted"/>
<reference evidence="2" key="1">
    <citation type="journal article" date="2019" name="Int. J. Syst. Evol. Microbiol.">
        <title>The Global Catalogue of Microorganisms (GCM) 10K type strain sequencing project: providing services to taxonomists for standard genome sequencing and annotation.</title>
        <authorList>
            <consortium name="The Broad Institute Genomics Platform"/>
            <consortium name="The Broad Institute Genome Sequencing Center for Infectious Disease"/>
            <person name="Wu L."/>
            <person name="Ma J."/>
        </authorList>
    </citation>
    <scope>NUCLEOTIDE SEQUENCE [LARGE SCALE GENOMIC DNA]</scope>
    <source>
        <strain evidence="2">JCM 17338</strain>
    </source>
</reference>
<dbReference type="EMBL" id="BAABAK010000005">
    <property type="protein sequence ID" value="GAA3962302.1"/>
    <property type="molecule type" value="Genomic_DNA"/>
</dbReference>